<dbReference type="PANTHER" id="PTHR31360:SF0">
    <property type="entry name" value="OIL BODY-ASSOCIATED PROTEIN 1B"/>
    <property type="match status" value="1"/>
</dbReference>
<feature type="compositionally biased region" description="Basic and acidic residues" evidence="2">
    <location>
        <begin position="169"/>
        <end position="185"/>
    </location>
</feature>
<keyword evidence="4" id="KW-1185">Reference proteome</keyword>
<name>A0AAV5JUV1_9ROSI</name>
<evidence type="ECO:0000256" key="2">
    <source>
        <dbReference type="SAM" id="MobiDB-lite"/>
    </source>
</evidence>
<gene>
    <name evidence="3" type="ORF">SLEP1_g28816</name>
</gene>
<reference evidence="3 4" key="1">
    <citation type="journal article" date="2021" name="Commun. Biol.">
        <title>The genome of Shorea leprosula (Dipterocarpaceae) highlights the ecological relevance of drought in aseasonal tropical rainforests.</title>
        <authorList>
            <person name="Ng K.K.S."/>
            <person name="Kobayashi M.J."/>
            <person name="Fawcett J.A."/>
            <person name="Hatakeyama M."/>
            <person name="Paape T."/>
            <person name="Ng C.H."/>
            <person name="Ang C.C."/>
            <person name="Tnah L.H."/>
            <person name="Lee C.T."/>
            <person name="Nishiyama T."/>
            <person name="Sese J."/>
            <person name="O'Brien M.J."/>
            <person name="Copetti D."/>
            <person name="Mohd Noor M.I."/>
            <person name="Ong R.C."/>
            <person name="Putra M."/>
            <person name="Sireger I.Z."/>
            <person name="Indrioko S."/>
            <person name="Kosugi Y."/>
            <person name="Izuno A."/>
            <person name="Isagi Y."/>
            <person name="Lee S.L."/>
            <person name="Shimizu K.K."/>
        </authorList>
    </citation>
    <scope>NUCLEOTIDE SEQUENCE [LARGE SCALE GENOMIC DNA]</scope>
    <source>
        <strain evidence="3">214</strain>
    </source>
</reference>
<dbReference type="Proteomes" id="UP001054252">
    <property type="component" value="Unassembled WGS sequence"/>
</dbReference>
<evidence type="ECO:0000313" key="3">
    <source>
        <dbReference type="EMBL" id="GKV18429.1"/>
    </source>
</evidence>
<accession>A0AAV5JUV1</accession>
<sequence length="185" mass="20182">MSQVLGEATNTTTSILETAASAIQGFGPINQIHQHLCVAGVPHLGEPVPDAARRGEATLWHSHEYEVKSGVLFMPGIQRLIQGQDMEKVCKTHGKVFHFWQVDKGDNLPLGLPQLMVALTRDGQLHDELGKNVEKQLGISLAEERGKREYMKGTTNGIHPLANGGGKGFKTELRETESKPAESLL</sequence>
<protein>
    <submittedName>
        <fullName evidence="3">Uncharacterized protein</fullName>
    </submittedName>
</protein>
<comment type="caution">
    <text evidence="3">The sequence shown here is derived from an EMBL/GenBank/DDBJ whole genome shotgun (WGS) entry which is preliminary data.</text>
</comment>
<dbReference type="InterPro" id="IPR010686">
    <property type="entry name" value="OBAP-like"/>
</dbReference>
<dbReference type="PANTHER" id="PTHR31360">
    <property type="match status" value="1"/>
</dbReference>
<dbReference type="EMBL" id="BPVZ01000050">
    <property type="protein sequence ID" value="GKV18429.1"/>
    <property type="molecule type" value="Genomic_DNA"/>
</dbReference>
<dbReference type="Pfam" id="PF06884">
    <property type="entry name" value="DUF1264"/>
    <property type="match status" value="1"/>
</dbReference>
<evidence type="ECO:0000256" key="1">
    <source>
        <dbReference type="ARBA" id="ARBA00009740"/>
    </source>
</evidence>
<evidence type="ECO:0000313" key="4">
    <source>
        <dbReference type="Proteomes" id="UP001054252"/>
    </source>
</evidence>
<organism evidence="3 4">
    <name type="scientific">Rubroshorea leprosula</name>
    <dbReference type="NCBI Taxonomy" id="152421"/>
    <lineage>
        <taxon>Eukaryota</taxon>
        <taxon>Viridiplantae</taxon>
        <taxon>Streptophyta</taxon>
        <taxon>Embryophyta</taxon>
        <taxon>Tracheophyta</taxon>
        <taxon>Spermatophyta</taxon>
        <taxon>Magnoliopsida</taxon>
        <taxon>eudicotyledons</taxon>
        <taxon>Gunneridae</taxon>
        <taxon>Pentapetalae</taxon>
        <taxon>rosids</taxon>
        <taxon>malvids</taxon>
        <taxon>Malvales</taxon>
        <taxon>Dipterocarpaceae</taxon>
        <taxon>Rubroshorea</taxon>
    </lineage>
</organism>
<comment type="similarity">
    <text evidence="1">Belongs to the OBAP family.</text>
</comment>
<feature type="region of interest" description="Disordered" evidence="2">
    <location>
        <begin position="153"/>
        <end position="185"/>
    </location>
</feature>
<proteinExistence type="inferred from homology"/>
<dbReference type="AlphaFoldDB" id="A0AAV5JUV1"/>